<dbReference type="EMBL" id="VTOU01000003">
    <property type="protein sequence ID" value="TZG25966.1"/>
    <property type="molecule type" value="Genomic_DNA"/>
</dbReference>
<organism evidence="1 2">
    <name type="scientific">Sphingomonas montanisoli</name>
    <dbReference type="NCBI Taxonomy" id="2606412"/>
    <lineage>
        <taxon>Bacteria</taxon>
        <taxon>Pseudomonadati</taxon>
        <taxon>Pseudomonadota</taxon>
        <taxon>Alphaproteobacteria</taxon>
        <taxon>Sphingomonadales</taxon>
        <taxon>Sphingomonadaceae</taxon>
        <taxon>Sphingomonas</taxon>
    </lineage>
</organism>
<sequence length="1117" mass="125048">MAAFVRWLPTVKRAGIGLVFDHFPKTVSELWRSGTLASTSLAREIAWAGAIFQIHASTLSKFRQEALEYEALLIRNRLDDCARLLSQIQEQFGVSLWLIETRLALIQRTDGLEAQKAFASSIQDARARNDVIAFLAYHLSRRNEPSTTAFRYVQHLQDLMGEWENASDLASYLLFRLANQAPRSPRDFAEVLRYESSAALVDHYETFVRLSAWAGSGVDKAVRQAFNPEVEKLARLIADKRLSRTAFLLSGQADWLDAADLDVVLAEDANLVGDQESAISSLKTILRNRPADASSWLTLARLRACSVNVGQELTPGGIADEIVCQMVSVMSFNDDADAAAAKLLIDILNHRLQGFSPWTAAALWKEAQSPLSGNKSHDAFAFAYGDLIRPSDVSRMPSRTLSQTVANRVAEAAVGSPTLASEAVRANLGMVQVGSLPPELLPPDVLLEAQIDQAMNGEDYEAVLGMADQMPIDTDYMRRRRVSRAVGFSLLQTGQIVELTNLIANSCVADTALARLMPLADCAKRLDRDVRRRMAGDVSVAIVLDLFSQRFDDTLDDVRGYAYEDFLLANGIERPSQLEGHEDEFDRSLLIYYLRNLCVPAVMQMSSAFQGTRELEEERKRVLSLLVKLDPDSAKTYEDELREVTRTQLINRGVRQVERSKIFVDVPAIKRGFEKRHRETFQRYLALSRAGMGADDGEIGKALEEALTGTPLPAKVLYVPDDEASDLLKDMVRWLFSESTNSPEHGLDCYLSMRIRHGTLSGQLRTPVEVENLITQRAAGTDEYEVNRYWADQFGELDVETREAASARLSKFSADYDALISRMASELIQVRSSDKPDGLFSMNLKAVRFRVWIAHINVGVTFDQFFDSAMELFWESVDASLVSVRGMIDGFFKPEVHDLFADLEKDMQGIVQGIAIPDLERAIRSARTAAIQALDIVKDWFRLSQPISEPAFPIGDLIDVGLQCVTAIHHDFNPDVKKDLDPLPPFGNGLTLFSDIFFILFDNVRRHSGKGARPEIAIEVREREDMLHLTARNKVEPQSCSDDAVARVEKIRKAIADGDFERAMRSEGGTGLIKLHMLINRRQSEDGRRKLDFGFDNGEFFVSLEMRVRMKDMEVGR</sequence>
<comment type="caution">
    <text evidence="1">The sequence shown here is derived from an EMBL/GenBank/DDBJ whole genome shotgun (WGS) entry which is preliminary data.</text>
</comment>
<name>A0A5D9C359_9SPHN</name>
<keyword evidence="1" id="KW-0808">Transferase</keyword>
<protein>
    <submittedName>
        <fullName evidence="1">HAMP domain-containing histidine kinase</fullName>
    </submittedName>
</protein>
<evidence type="ECO:0000313" key="1">
    <source>
        <dbReference type="EMBL" id="TZG25966.1"/>
    </source>
</evidence>
<accession>A0A5D9C359</accession>
<keyword evidence="1" id="KW-0418">Kinase</keyword>
<dbReference type="AlphaFoldDB" id="A0A5D9C359"/>
<dbReference type="Proteomes" id="UP000322077">
    <property type="component" value="Unassembled WGS sequence"/>
</dbReference>
<keyword evidence="2" id="KW-1185">Reference proteome</keyword>
<dbReference type="GO" id="GO:0016301">
    <property type="term" value="F:kinase activity"/>
    <property type="evidence" value="ECO:0007669"/>
    <property type="project" value="UniProtKB-KW"/>
</dbReference>
<reference evidence="1 2" key="1">
    <citation type="submission" date="2019-08" db="EMBL/GenBank/DDBJ databases">
        <authorList>
            <person name="Wang G."/>
            <person name="Xu Z."/>
        </authorList>
    </citation>
    <scope>NUCLEOTIDE SEQUENCE [LARGE SCALE GENOMIC DNA]</scope>
    <source>
        <strain evidence="1 2">ZX</strain>
    </source>
</reference>
<proteinExistence type="predicted"/>
<evidence type="ECO:0000313" key="2">
    <source>
        <dbReference type="Proteomes" id="UP000322077"/>
    </source>
</evidence>
<gene>
    <name evidence="1" type="ORF">FYJ91_13415</name>
</gene>